<comment type="caution">
    <text evidence="1">The sequence shown here is derived from an EMBL/GenBank/DDBJ whole genome shotgun (WGS) entry which is preliminary data.</text>
</comment>
<dbReference type="AlphaFoldDB" id="A0A0F3GVN0"/>
<sequence>MIKTVAALGVDTALTEISKYRGTVYDPDVVDACLRLFNERGFTFE</sequence>
<evidence type="ECO:0000313" key="2">
    <source>
        <dbReference type="Proteomes" id="UP000033423"/>
    </source>
</evidence>
<reference evidence="1 2" key="1">
    <citation type="submission" date="2015-02" db="EMBL/GenBank/DDBJ databases">
        <title>Single-cell genomics of uncultivated deep-branching MTB reveals a conserved set of magnetosome genes.</title>
        <authorList>
            <person name="Kolinko S."/>
            <person name="Richter M."/>
            <person name="Glockner F.O."/>
            <person name="Brachmann A."/>
            <person name="Schuler D."/>
        </authorList>
    </citation>
    <scope>NUCLEOTIDE SEQUENCE [LARGE SCALE GENOMIC DNA]</scope>
    <source>
        <strain evidence="1">TM-1</strain>
    </source>
</reference>
<organism evidence="1 2">
    <name type="scientific">Candidatus Magnetobacterium bavaricum</name>
    <dbReference type="NCBI Taxonomy" id="29290"/>
    <lineage>
        <taxon>Bacteria</taxon>
        <taxon>Pseudomonadati</taxon>
        <taxon>Nitrospirota</taxon>
        <taxon>Thermodesulfovibrionia</taxon>
        <taxon>Thermodesulfovibrionales</taxon>
        <taxon>Candidatus Magnetobacteriaceae</taxon>
        <taxon>Candidatus Magnetobacterium</taxon>
    </lineage>
</organism>
<name>A0A0F3GVN0_9BACT</name>
<dbReference type="EMBL" id="LACI01000797">
    <property type="protein sequence ID" value="KJU85940.1"/>
    <property type="molecule type" value="Genomic_DNA"/>
</dbReference>
<proteinExistence type="predicted"/>
<dbReference type="Proteomes" id="UP000033423">
    <property type="component" value="Unassembled WGS sequence"/>
</dbReference>
<protein>
    <submittedName>
        <fullName evidence="1">Uncharacterized protein</fullName>
    </submittedName>
</protein>
<keyword evidence="2" id="KW-1185">Reference proteome</keyword>
<gene>
    <name evidence="1" type="ORF">MBAV_001867</name>
</gene>
<accession>A0A0F3GVN0</accession>
<evidence type="ECO:0000313" key="1">
    <source>
        <dbReference type="EMBL" id="KJU85940.1"/>
    </source>
</evidence>